<reference evidence="1" key="1">
    <citation type="submission" date="2021-03" db="EMBL/GenBank/DDBJ databases">
        <authorList>
            <person name="Jaffe A."/>
        </authorList>
    </citation>
    <scope>NUCLEOTIDE SEQUENCE</scope>
    <source>
        <strain evidence="1">RIFCSPLOWO2_01_FULL_58_19</strain>
    </source>
</reference>
<proteinExistence type="predicted"/>
<dbReference type="Proteomes" id="UP000678237">
    <property type="component" value="Unassembled WGS sequence"/>
</dbReference>
<sequence>MALAKCEICDTSLKIPACCSKDMVLDENRFLCGKCGKEVRVPRCCGNQLLALTI</sequence>
<evidence type="ECO:0000313" key="1">
    <source>
        <dbReference type="EMBL" id="MBS3062668.1"/>
    </source>
</evidence>
<dbReference type="AlphaFoldDB" id="A0A8T4L5U7"/>
<name>A0A8T4L5U7_9ARCH</name>
<evidence type="ECO:0000313" key="2">
    <source>
        <dbReference type="Proteomes" id="UP000678237"/>
    </source>
</evidence>
<reference evidence="1" key="2">
    <citation type="submission" date="2021-05" db="EMBL/GenBank/DDBJ databases">
        <title>Protein family content uncovers lineage relationships and bacterial pathway maintenance mechanisms in DPANN archaea.</title>
        <authorList>
            <person name="Castelle C.J."/>
            <person name="Meheust R."/>
            <person name="Jaffe A.L."/>
            <person name="Seitz K."/>
            <person name="Gong X."/>
            <person name="Baker B.J."/>
            <person name="Banfield J.F."/>
        </authorList>
    </citation>
    <scope>NUCLEOTIDE SEQUENCE</scope>
    <source>
        <strain evidence="1">RIFCSPLOWO2_01_FULL_58_19</strain>
    </source>
</reference>
<organism evidence="1 2">
    <name type="scientific">Candidatus Iainarchaeum sp</name>
    <dbReference type="NCBI Taxonomy" id="3101447"/>
    <lineage>
        <taxon>Archaea</taxon>
        <taxon>Candidatus Iainarchaeota</taxon>
        <taxon>Candidatus Iainarchaeia</taxon>
        <taxon>Candidatus Iainarchaeales</taxon>
        <taxon>Candidatus Iainarchaeaceae</taxon>
        <taxon>Candidatus Iainarchaeum</taxon>
    </lineage>
</organism>
<protein>
    <submittedName>
        <fullName evidence="1">Uncharacterized protein</fullName>
    </submittedName>
</protein>
<accession>A0A8T4L5U7</accession>
<gene>
    <name evidence="1" type="ORF">J4203_02240</name>
</gene>
<dbReference type="EMBL" id="JAGVWE010000002">
    <property type="protein sequence ID" value="MBS3062668.1"/>
    <property type="molecule type" value="Genomic_DNA"/>
</dbReference>
<comment type="caution">
    <text evidence="1">The sequence shown here is derived from an EMBL/GenBank/DDBJ whole genome shotgun (WGS) entry which is preliminary data.</text>
</comment>